<dbReference type="Proteomes" id="UP000442619">
    <property type="component" value="Unassembled WGS sequence"/>
</dbReference>
<comment type="similarity">
    <text evidence="1">Belongs to the peptidase S1C family.</text>
</comment>
<dbReference type="InterPro" id="IPR043504">
    <property type="entry name" value="Peptidase_S1_PA_chymotrypsin"/>
</dbReference>
<name>A0A844FQV5_9FIRM</name>
<feature type="transmembrane region" description="Helical" evidence="4">
    <location>
        <begin position="20"/>
        <end position="41"/>
    </location>
</feature>
<evidence type="ECO:0000313" key="6">
    <source>
        <dbReference type="Proteomes" id="UP000442619"/>
    </source>
</evidence>
<evidence type="ECO:0000256" key="4">
    <source>
        <dbReference type="SAM" id="Phobius"/>
    </source>
</evidence>
<dbReference type="InterPro" id="IPR051201">
    <property type="entry name" value="Chloro_Bact_Ser_Proteases"/>
</dbReference>
<evidence type="ECO:0000256" key="3">
    <source>
        <dbReference type="ARBA" id="ARBA00022801"/>
    </source>
</evidence>
<evidence type="ECO:0000256" key="2">
    <source>
        <dbReference type="ARBA" id="ARBA00022670"/>
    </source>
</evidence>
<reference evidence="5 6" key="1">
    <citation type="submission" date="2019-08" db="EMBL/GenBank/DDBJ databases">
        <title>In-depth cultivation of the pig gut microbiome towards novel bacterial diversity and tailored functional studies.</title>
        <authorList>
            <person name="Wylensek D."/>
            <person name="Hitch T.C.A."/>
            <person name="Clavel T."/>
        </authorList>
    </citation>
    <scope>NUCLEOTIDE SEQUENCE [LARGE SCALE GENOMIC DNA]</scope>
    <source>
        <strain evidence="5 6">CA-Schmier-601-WT-3</strain>
    </source>
</reference>
<keyword evidence="4" id="KW-0812">Transmembrane</keyword>
<keyword evidence="2 5" id="KW-0645">Protease</keyword>
<dbReference type="PANTHER" id="PTHR43343:SF3">
    <property type="entry name" value="PROTEASE DO-LIKE 8, CHLOROPLASTIC"/>
    <property type="match status" value="1"/>
</dbReference>
<organism evidence="5 6">
    <name type="scientific">Sharpea porci</name>
    <dbReference type="NCBI Taxonomy" id="2652286"/>
    <lineage>
        <taxon>Bacteria</taxon>
        <taxon>Bacillati</taxon>
        <taxon>Bacillota</taxon>
        <taxon>Erysipelotrichia</taxon>
        <taxon>Erysipelotrichales</taxon>
        <taxon>Coprobacillaceae</taxon>
        <taxon>Sharpea</taxon>
    </lineage>
</organism>
<gene>
    <name evidence="5" type="ORF">FYJ79_01895</name>
</gene>
<dbReference type="PRINTS" id="PR00834">
    <property type="entry name" value="PROTEASES2C"/>
</dbReference>
<accession>A0A844FQV5</accession>
<proteinExistence type="inferred from homology"/>
<dbReference type="PANTHER" id="PTHR43343">
    <property type="entry name" value="PEPTIDASE S12"/>
    <property type="match status" value="1"/>
</dbReference>
<keyword evidence="4" id="KW-1133">Transmembrane helix</keyword>
<keyword evidence="6" id="KW-1185">Reference proteome</keyword>
<dbReference type="InterPro" id="IPR001940">
    <property type="entry name" value="Peptidase_S1C"/>
</dbReference>
<dbReference type="GO" id="GO:0006508">
    <property type="term" value="P:proteolysis"/>
    <property type="evidence" value="ECO:0007669"/>
    <property type="project" value="UniProtKB-KW"/>
</dbReference>
<dbReference type="Pfam" id="PF13365">
    <property type="entry name" value="Trypsin_2"/>
    <property type="match status" value="1"/>
</dbReference>
<dbReference type="Gene3D" id="2.40.10.10">
    <property type="entry name" value="Trypsin-like serine proteases"/>
    <property type="match status" value="2"/>
</dbReference>
<dbReference type="GO" id="GO:0004252">
    <property type="term" value="F:serine-type endopeptidase activity"/>
    <property type="evidence" value="ECO:0007669"/>
    <property type="project" value="InterPro"/>
</dbReference>
<dbReference type="EMBL" id="VUNM01000002">
    <property type="protein sequence ID" value="MST88341.1"/>
    <property type="molecule type" value="Genomic_DNA"/>
</dbReference>
<keyword evidence="4" id="KW-0472">Membrane</keyword>
<evidence type="ECO:0000313" key="5">
    <source>
        <dbReference type="EMBL" id="MST88341.1"/>
    </source>
</evidence>
<sequence>MNENEMNNQAKKRSIGSAFIIILLVLVLCFGAGAGGAYLVLKINGASVITTTTSTATQTTTSSKKDASAIAKKMTDSVVAITTEAMTTSNFWFGSQVVSGAGSGVIMSSDGYIITNAHVVNGASTIKVTTSDEKTYTAKLVGKYTQGDIAVIKINATGLSAATFGDSDKITQGQTAYAVGNPEGTFSGSITSGIVSALNRTITVSIDDDSSSSNNDNNQYSQYFGRTQSASTAVKLNVIQTDAAVSPGNSGGGLFDSNGTLIGIVNAKSSDSNSEGLGFAIPVNTALKIAKSLISKGTYTA</sequence>
<evidence type="ECO:0000256" key="1">
    <source>
        <dbReference type="ARBA" id="ARBA00010541"/>
    </source>
</evidence>
<keyword evidence="3" id="KW-0378">Hydrolase</keyword>
<dbReference type="RefSeq" id="WP_154514279.1">
    <property type="nucleotide sequence ID" value="NZ_JAXFJJ010000062.1"/>
</dbReference>
<protein>
    <submittedName>
        <fullName evidence="5">Trypsin-like serine protease</fullName>
    </submittedName>
</protein>
<comment type="caution">
    <text evidence="5">The sequence shown here is derived from an EMBL/GenBank/DDBJ whole genome shotgun (WGS) entry which is preliminary data.</text>
</comment>
<dbReference type="AlphaFoldDB" id="A0A844FQV5"/>
<dbReference type="InterPro" id="IPR009003">
    <property type="entry name" value="Peptidase_S1_PA"/>
</dbReference>
<dbReference type="SUPFAM" id="SSF50494">
    <property type="entry name" value="Trypsin-like serine proteases"/>
    <property type="match status" value="1"/>
</dbReference>